<evidence type="ECO:0000313" key="5">
    <source>
        <dbReference type="EMBL" id="MBE2999120.1"/>
    </source>
</evidence>
<feature type="domain" description="Choice-of-anchor A" evidence="4">
    <location>
        <begin position="40"/>
        <end position="340"/>
    </location>
</feature>
<feature type="transmembrane region" description="Helical" evidence="2">
    <location>
        <begin position="506"/>
        <end position="526"/>
    </location>
</feature>
<evidence type="ECO:0000256" key="1">
    <source>
        <dbReference type="SAM" id="MobiDB-lite"/>
    </source>
</evidence>
<feature type="compositionally biased region" description="Polar residues" evidence="1">
    <location>
        <begin position="148"/>
        <end position="169"/>
    </location>
</feature>
<dbReference type="Proteomes" id="UP000806528">
    <property type="component" value="Unassembled WGS sequence"/>
</dbReference>
<feature type="region of interest" description="Disordered" evidence="1">
    <location>
        <begin position="372"/>
        <end position="505"/>
    </location>
</feature>
<evidence type="ECO:0000259" key="4">
    <source>
        <dbReference type="Pfam" id="PF20597"/>
    </source>
</evidence>
<keyword evidence="2" id="KW-0472">Membrane</keyword>
<protein>
    <submittedName>
        <fullName evidence="5">Choice-of-anchor A family protein</fullName>
    </submittedName>
</protein>
<evidence type="ECO:0000256" key="2">
    <source>
        <dbReference type="SAM" id="Phobius"/>
    </source>
</evidence>
<organism evidence="5 6">
    <name type="scientific">Nocardiopsis coralli</name>
    <dbReference type="NCBI Taxonomy" id="2772213"/>
    <lineage>
        <taxon>Bacteria</taxon>
        <taxon>Bacillati</taxon>
        <taxon>Actinomycetota</taxon>
        <taxon>Actinomycetes</taxon>
        <taxon>Streptosporangiales</taxon>
        <taxon>Nocardiopsidaceae</taxon>
        <taxon>Nocardiopsis</taxon>
    </lineage>
</organism>
<dbReference type="PRINTS" id="PR01217">
    <property type="entry name" value="PRICHEXTENSN"/>
</dbReference>
<name>A0ABR9P600_9ACTN</name>
<comment type="caution">
    <text evidence="5">The sequence shown here is derived from an EMBL/GenBank/DDBJ whole genome shotgun (WGS) entry which is preliminary data.</text>
</comment>
<dbReference type="InterPro" id="IPR026588">
    <property type="entry name" value="Choice_anch_A"/>
</dbReference>
<feature type="region of interest" description="Disordered" evidence="1">
    <location>
        <begin position="148"/>
        <end position="176"/>
    </location>
</feature>
<keyword evidence="3" id="KW-0732">Signal</keyword>
<dbReference type="RefSeq" id="WP_193121743.1">
    <property type="nucleotide sequence ID" value="NZ_JADBGI010000007.1"/>
</dbReference>
<reference evidence="5 6" key="1">
    <citation type="submission" date="2020-09" db="EMBL/GenBank/DDBJ databases">
        <title>Diversity and distribution of actinomycetes associated with coral in the coast of Hainan.</title>
        <authorList>
            <person name="Li F."/>
        </authorList>
    </citation>
    <scope>NUCLEOTIDE SEQUENCE [LARGE SCALE GENOMIC DNA]</scope>
    <source>
        <strain evidence="5 6">HNM0947</strain>
    </source>
</reference>
<dbReference type="EMBL" id="JADBGI010000007">
    <property type="protein sequence ID" value="MBE2999120.1"/>
    <property type="molecule type" value="Genomic_DNA"/>
</dbReference>
<dbReference type="NCBIfam" id="TIGR04215">
    <property type="entry name" value="choice_anch_A"/>
    <property type="match status" value="1"/>
</dbReference>
<sequence>MAGRRCLAATAALSAGAVVAAPLFWGWGSGEAVAAETVNPVAPAQGFLAFSEGNTYLHNTESEGPIAVGGDLSFGSNYRVAIDDTGDFVDGDDARPTGLLVDGRIDFDASDANGVLQVLQNGYVKVGDTSGATIHDRDMNNAATNLRITPEGQESNSTPRVELNTQQPAASAGPRPGLIDFEEAFTQFRSYSEGFARCSTNATMTYDDGSPVDPANIPPGSSVHVQLVPGEQNVIDIPSASLNNITNLTFDDAPSESAPLLFNVDTSDTGGDFEWNAPNLAGASGQTALYTLYNFPGASRVTVPSDAPTIEGTIYAPDARVNHYSNGNIEGNVISREFVQDLGGPSQGSPARQEQRAIELHDFQFSAQLTTCDAEPTPSPTPTPPDVPTPTPPETPSPSPSPTPGPTPGPTIPPTPFPGPTPSPTPPESPTPNPTPSPTPPESPSPSPSPETPSPRPDEPTPTPPESPEPSEPVTEPPRPGPDGAEDQDGPREGDSSSLPVTGPEVLVPAAGGLIALLGGVAGLVLGRRRKDDDPA</sequence>
<evidence type="ECO:0000256" key="3">
    <source>
        <dbReference type="SAM" id="SignalP"/>
    </source>
</evidence>
<proteinExistence type="predicted"/>
<evidence type="ECO:0000313" key="6">
    <source>
        <dbReference type="Proteomes" id="UP000806528"/>
    </source>
</evidence>
<feature type="signal peptide" evidence="3">
    <location>
        <begin position="1"/>
        <end position="20"/>
    </location>
</feature>
<keyword evidence="2" id="KW-0812">Transmembrane</keyword>
<feature type="chain" id="PRO_5046226529" evidence="3">
    <location>
        <begin position="21"/>
        <end position="536"/>
    </location>
</feature>
<feature type="compositionally biased region" description="Pro residues" evidence="1">
    <location>
        <begin position="377"/>
        <end position="481"/>
    </location>
</feature>
<accession>A0ABR9P600</accession>
<dbReference type="Pfam" id="PF20597">
    <property type="entry name" value="pAdhesive_15"/>
    <property type="match status" value="1"/>
</dbReference>
<gene>
    <name evidence="5" type="ORF">IDM40_10455</name>
</gene>
<keyword evidence="2" id="KW-1133">Transmembrane helix</keyword>
<keyword evidence="6" id="KW-1185">Reference proteome</keyword>